<keyword evidence="4" id="KW-0479">Metal-binding</keyword>
<dbReference type="InterPro" id="IPR051399">
    <property type="entry name" value="RNA-guided_DNA_endo/Transpos"/>
</dbReference>
<dbReference type="RefSeq" id="WP_236501126.1">
    <property type="nucleotide sequence ID" value="NZ_CP091244.1"/>
</dbReference>
<evidence type="ECO:0000256" key="3">
    <source>
        <dbReference type="ARBA" id="ARBA00022578"/>
    </source>
</evidence>
<protein>
    <submittedName>
        <fullName evidence="11">Transposase</fullName>
    </submittedName>
</protein>
<evidence type="ECO:0000256" key="7">
    <source>
        <dbReference type="ARBA" id="ARBA00023172"/>
    </source>
</evidence>
<evidence type="ECO:0000256" key="1">
    <source>
        <dbReference type="ARBA" id="ARBA00008761"/>
    </source>
</evidence>
<keyword evidence="3" id="KW-0815">Transposition</keyword>
<dbReference type="PANTHER" id="PTHR30405:SF25">
    <property type="entry name" value="RNA-GUIDED DNA ENDONUCLEASE INSQ-RELATED"/>
    <property type="match status" value="1"/>
</dbReference>
<dbReference type="Pfam" id="PF07282">
    <property type="entry name" value="Cas12f1-like_TNB"/>
    <property type="match status" value="1"/>
</dbReference>
<gene>
    <name evidence="11" type="ORF">L2Y54_07070</name>
</gene>
<comment type="similarity">
    <text evidence="1">In the C-terminal section; belongs to the transposase 35 family.</text>
</comment>
<dbReference type="InterPro" id="IPR001959">
    <property type="entry name" value="Transposase"/>
</dbReference>
<dbReference type="Pfam" id="PF12323">
    <property type="entry name" value="HTH_OrfB_IS605"/>
    <property type="match status" value="1"/>
</dbReference>
<dbReference type="InterPro" id="IPR021027">
    <property type="entry name" value="Transposase_put_HTH"/>
</dbReference>
<proteinExistence type="inferred from homology"/>
<keyword evidence="7" id="KW-0233">DNA recombination</keyword>
<evidence type="ECO:0000259" key="10">
    <source>
        <dbReference type="Pfam" id="PF12323"/>
    </source>
</evidence>
<dbReference type="Pfam" id="PF01385">
    <property type="entry name" value="OrfB_IS605"/>
    <property type="match status" value="1"/>
</dbReference>
<evidence type="ECO:0000313" key="12">
    <source>
        <dbReference type="Proteomes" id="UP001054801"/>
    </source>
</evidence>
<dbReference type="InterPro" id="IPR010095">
    <property type="entry name" value="Cas12f1-like_TNB"/>
</dbReference>
<evidence type="ECO:0000259" key="8">
    <source>
        <dbReference type="Pfam" id="PF01385"/>
    </source>
</evidence>
<accession>A0ABY3T1U3</accession>
<evidence type="ECO:0000256" key="4">
    <source>
        <dbReference type="ARBA" id="ARBA00022723"/>
    </source>
</evidence>
<dbReference type="Proteomes" id="UP001054801">
    <property type="component" value="Chromosome"/>
</dbReference>
<evidence type="ECO:0000256" key="5">
    <source>
        <dbReference type="ARBA" id="ARBA00022833"/>
    </source>
</evidence>
<dbReference type="EMBL" id="CP091244">
    <property type="protein sequence ID" value="UJS25798.1"/>
    <property type="molecule type" value="Genomic_DNA"/>
</dbReference>
<keyword evidence="6" id="KW-0238">DNA-binding</keyword>
<dbReference type="PANTHER" id="PTHR30405">
    <property type="entry name" value="TRANSPOSASE"/>
    <property type="match status" value="1"/>
</dbReference>
<organism evidence="11 12">
    <name type="scientific">Thiothrix winogradskyi</name>
    <dbReference type="NCBI Taxonomy" id="96472"/>
    <lineage>
        <taxon>Bacteria</taxon>
        <taxon>Pseudomonadati</taxon>
        <taxon>Pseudomonadota</taxon>
        <taxon>Gammaproteobacteria</taxon>
        <taxon>Thiotrichales</taxon>
        <taxon>Thiotrichaceae</taxon>
        <taxon>Thiothrix</taxon>
    </lineage>
</organism>
<feature type="domain" description="Transposase putative helix-turn-helix" evidence="10">
    <location>
        <begin position="1"/>
        <end position="48"/>
    </location>
</feature>
<evidence type="ECO:0000313" key="11">
    <source>
        <dbReference type="EMBL" id="UJS25798.1"/>
    </source>
</evidence>
<sequence length="411" mass="46481">MQRLQAFKYELKPDGGQQRNLRRYAGSCRFVYNKALALQQANHEAGEKYINYVAMAAWLPTWKREAGLEWLKDTPAQPLQHALKDLDKAYQNFFAKRSDFPRFKRKGSGDSFRYPQPKQIKLDQANNRILLPKLGWIRYRNSRDVLGELRNVTVSSNGGKWFVSIQTQREVEQPVSSATTSIGIDLGIARFATFSDGSHITPLNSFKNQQAKLAKYQRRMAHKQKFSNNWKKAKAKVQKTHTQIANARRDFLHKATTTISQNHALVFIEDLQVSNMSKSAAGTAENPGKNVAAKSGLNKAILDQGWGEFRRQLDYKLAWRGGILFAVPAHYTSQECPECHHVAADNRQTQAKFVCVKCHYENHADHVGAINVKERGHRLLACGDAAWLLSAAEALSRSMKQELAEVSQLSG</sequence>
<feature type="domain" description="Probable transposase IS891/IS1136/IS1341" evidence="8">
    <location>
        <begin position="165"/>
        <end position="279"/>
    </location>
</feature>
<evidence type="ECO:0000256" key="2">
    <source>
        <dbReference type="ARBA" id="ARBA00011044"/>
    </source>
</evidence>
<dbReference type="NCBIfam" id="NF040570">
    <property type="entry name" value="guided_TnpB"/>
    <property type="match status" value="1"/>
</dbReference>
<evidence type="ECO:0000256" key="6">
    <source>
        <dbReference type="ARBA" id="ARBA00023125"/>
    </source>
</evidence>
<name>A0ABY3T1U3_9GAMM</name>
<feature type="domain" description="Cas12f1-like TNB" evidence="9">
    <location>
        <begin position="306"/>
        <end position="372"/>
    </location>
</feature>
<evidence type="ECO:0000259" key="9">
    <source>
        <dbReference type="Pfam" id="PF07282"/>
    </source>
</evidence>
<keyword evidence="5" id="KW-0862">Zinc</keyword>
<reference evidence="11" key="1">
    <citation type="journal article" date="2022" name="Microorganisms">
        <title>Two New Species of Filamentous Sulfur Bacteria of the Genus Thiothrix, Thiothrix winogradskyi sp. nov. and 'Candidatus Thiothrix sulfatifontis' sp. nov.</title>
        <authorList>
            <person name="Ravin N.V."/>
            <person name="Rossetti S."/>
            <person name="Beletsky A.V."/>
            <person name="Kadnikov V.V."/>
            <person name="Rudenko T.S."/>
            <person name="Smolyakov D.D."/>
            <person name="Moskvitina M.I."/>
            <person name="Gureeva M.V."/>
            <person name="Mardanov A.V."/>
            <person name="Grabovich M.Y."/>
        </authorList>
    </citation>
    <scope>NUCLEOTIDE SEQUENCE</scope>
    <source>
        <strain evidence="11">CT3</strain>
    </source>
</reference>
<keyword evidence="12" id="KW-1185">Reference proteome</keyword>
<comment type="similarity">
    <text evidence="2">In the N-terminal section; belongs to the transposase 2 family.</text>
</comment>